<evidence type="ECO:0000256" key="7">
    <source>
        <dbReference type="SAM" id="Phobius"/>
    </source>
</evidence>
<keyword evidence="5 7" id="KW-0472">Membrane</keyword>
<evidence type="ECO:0000313" key="8">
    <source>
        <dbReference type="EMBL" id="REG90744.1"/>
    </source>
</evidence>
<comment type="caution">
    <text evidence="8">The sequence shown here is derived from an EMBL/GenBank/DDBJ whole genome shotgun (WGS) entry which is preliminary data.</text>
</comment>
<name>A0A3E0DXF2_9FLAO</name>
<accession>A0A3E0DXF2</accession>
<keyword evidence="3 7" id="KW-0812">Transmembrane</keyword>
<keyword evidence="9" id="KW-1185">Reference proteome</keyword>
<gene>
    <name evidence="8" type="ORF">C8P67_11916</name>
</gene>
<dbReference type="SUPFAM" id="SSF140478">
    <property type="entry name" value="LemA-like"/>
    <property type="match status" value="1"/>
</dbReference>
<evidence type="ECO:0000313" key="9">
    <source>
        <dbReference type="Proteomes" id="UP000257136"/>
    </source>
</evidence>
<protein>
    <submittedName>
        <fullName evidence="8">LemA protein</fullName>
    </submittedName>
</protein>
<reference evidence="8 9" key="1">
    <citation type="submission" date="2018-08" db="EMBL/GenBank/DDBJ databases">
        <title>Genomic Encyclopedia of Archaeal and Bacterial Type Strains, Phase II (KMG-II): from individual species to whole genera.</title>
        <authorList>
            <person name="Goeker M."/>
        </authorList>
    </citation>
    <scope>NUCLEOTIDE SEQUENCE [LARGE SCALE GENOMIC DNA]</scope>
    <source>
        <strain evidence="8 9">DSM 100880</strain>
    </source>
</reference>
<dbReference type="RefSeq" id="WP_115815139.1">
    <property type="nucleotide sequence ID" value="NZ_QUNI01000019.1"/>
</dbReference>
<keyword evidence="6" id="KW-0175">Coiled coil</keyword>
<evidence type="ECO:0000256" key="1">
    <source>
        <dbReference type="ARBA" id="ARBA00004167"/>
    </source>
</evidence>
<dbReference type="Pfam" id="PF04011">
    <property type="entry name" value="LemA"/>
    <property type="match status" value="1"/>
</dbReference>
<comment type="similarity">
    <text evidence="2">Belongs to the LemA family.</text>
</comment>
<evidence type="ECO:0000256" key="3">
    <source>
        <dbReference type="ARBA" id="ARBA00022692"/>
    </source>
</evidence>
<sequence>MNKTTAFITLIILTIITLPIFFITIPVFISIYNGLVRKKNQVEYAFSGVDVELQKRGELIPNLVESVKKYMSFEQNTLKEIVELRSRITQINPGSAERFSLENNLTEQLKQVMVTIENYPDLKSNENMLHLQRSLNEAEEQISAARRAYNASVKTLNDSIQAFPSNLFASIYDFTIRPYFIAEQNSKSAPNLKGLFN</sequence>
<evidence type="ECO:0000256" key="4">
    <source>
        <dbReference type="ARBA" id="ARBA00022989"/>
    </source>
</evidence>
<feature type="transmembrane region" description="Helical" evidence="7">
    <location>
        <begin position="6"/>
        <end position="29"/>
    </location>
</feature>
<dbReference type="InterPro" id="IPR023353">
    <property type="entry name" value="LemA-like_dom_sf"/>
</dbReference>
<feature type="coiled-coil region" evidence="6">
    <location>
        <begin position="128"/>
        <end position="155"/>
    </location>
</feature>
<dbReference type="EMBL" id="QUNI01000019">
    <property type="protein sequence ID" value="REG90744.1"/>
    <property type="molecule type" value="Genomic_DNA"/>
</dbReference>
<dbReference type="Gene3D" id="1.20.1440.20">
    <property type="entry name" value="LemA-like domain"/>
    <property type="match status" value="1"/>
</dbReference>
<dbReference type="Proteomes" id="UP000257136">
    <property type="component" value="Unassembled WGS sequence"/>
</dbReference>
<organism evidence="8 9">
    <name type="scientific">Flavobacterium aquicola</name>
    <dbReference type="NCBI Taxonomy" id="1682742"/>
    <lineage>
        <taxon>Bacteria</taxon>
        <taxon>Pseudomonadati</taxon>
        <taxon>Bacteroidota</taxon>
        <taxon>Flavobacteriia</taxon>
        <taxon>Flavobacteriales</taxon>
        <taxon>Flavobacteriaceae</taxon>
        <taxon>Flavobacterium</taxon>
    </lineage>
</organism>
<dbReference type="InterPro" id="IPR007156">
    <property type="entry name" value="MamQ_LemA"/>
</dbReference>
<evidence type="ECO:0000256" key="6">
    <source>
        <dbReference type="SAM" id="Coils"/>
    </source>
</evidence>
<comment type="subcellular location">
    <subcellularLocation>
        <location evidence="1">Membrane</location>
        <topology evidence="1">Single-pass membrane protein</topology>
    </subcellularLocation>
</comment>
<proteinExistence type="inferred from homology"/>
<evidence type="ECO:0000256" key="2">
    <source>
        <dbReference type="ARBA" id="ARBA00008854"/>
    </source>
</evidence>
<evidence type="ECO:0000256" key="5">
    <source>
        <dbReference type="ARBA" id="ARBA00023136"/>
    </source>
</evidence>
<dbReference type="GO" id="GO:0016020">
    <property type="term" value="C:membrane"/>
    <property type="evidence" value="ECO:0007669"/>
    <property type="project" value="UniProtKB-SubCell"/>
</dbReference>
<dbReference type="PANTHER" id="PTHR34478">
    <property type="entry name" value="PROTEIN LEMA"/>
    <property type="match status" value="1"/>
</dbReference>
<dbReference type="PANTHER" id="PTHR34478:SF1">
    <property type="entry name" value="PROTEIN LEMA"/>
    <property type="match status" value="1"/>
</dbReference>
<dbReference type="OrthoDB" id="9804152at2"/>
<keyword evidence="4 7" id="KW-1133">Transmembrane helix</keyword>
<dbReference type="AlphaFoldDB" id="A0A3E0DXF2"/>